<feature type="compositionally biased region" description="Pro residues" evidence="1">
    <location>
        <begin position="150"/>
        <end position="167"/>
    </location>
</feature>
<feature type="compositionally biased region" description="Low complexity" evidence="1">
    <location>
        <begin position="298"/>
        <end position="307"/>
    </location>
</feature>
<keyword evidence="3" id="KW-1185">Reference proteome</keyword>
<feature type="compositionally biased region" description="Low complexity" evidence="1">
    <location>
        <begin position="430"/>
        <end position="475"/>
    </location>
</feature>
<protein>
    <submittedName>
        <fullName evidence="2">Uncharacterized protein</fullName>
    </submittedName>
</protein>
<evidence type="ECO:0000313" key="3">
    <source>
        <dbReference type="Proteomes" id="UP001562354"/>
    </source>
</evidence>
<evidence type="ECO:0000256" key="1">
    <source>
        <dbReference type="SAM" id="MobiDB-lite"/>
    </source>
</evidence>
<feature type="region of interest" description="Disordered" evidence="1">
    <location>
        <begin position="1"/>
        <end position="353"/>
    </location>
</feature>
<feature type="compositionally biased region" description="Pro residues" evidence="1">
    <location>
        <begin position="175"/>
        <end position="185"/>
    </location>
</feature>
<evidence type="ECO:0000313" key="2">
    <source>
        <dbReference type="EMBL" id="KAL1302688.1"/>
    </source>
</evidence>
<proteinExistence type="predicted"/>
<sequence>MSGFSLKGGWHPKGKGGGKESWRGDFKGINQIANKFGKGRDPDAEGEQEQHVSRPLTSLRDPSSFGPPPKHVGYAGDAASPRPTQAAGGLGASLRLDEIEAQQHYQQRMAEQEQEEEEEKPPPGPYKRDTTGLSTSHLPPPPVRRVDGASPPPPPRSARASPAPPPRAAVAAPPSAGPRLPPRLPPRQNSRPDLDTPPPPPSYNEAAAVPEPDYAAMGRLGQAGVSVPGLDIGRDESYSAPASAHGIQDRHPTPPGAPQAMRVNELQERFAKMNFPSTHGQPTETQHVEQPSQGTSWQQKQAAADTAAKFHKDPSSVSFSDARGAASTANNFRQRHGDQVKSGWAQAREMGSKYGAQAKEMNTKYGITDKAKDAGSRASQSAQNVNTKYSITERAGSSKYGQQASQMNDKYGITNRAKGYADTAKDKAASYRSAPSAPSPSAAAGPDSPHPPAFSRASSSPSSILPAPSLPGAKKAPPPPPPPKKRELGGGAAPAPPPVPLSSKPR</sequence>
<dbReference type="EMBL" id="JBFMKM010000012">
    <property type="protein sequence ID" value="KAL1302688.1"/>
    <property type="molecule type" value="Genomic_DNA"/>
</dbReference>
<feature type="compositionally biased region" description="Polar residues" evidence="1">
    <location>
        <begin position="399"/>
        <end position="408"/>
    </location>
</feature>
<feature type="compositionally biased region" description="Basic and acidic residues" evidence="1">
    <location>
        <begin position="17"/>
        <end position="26"/>
    </location>
</feature>
<reference evidence="2 3" key="1">
    <citation type="submission" date="2024-07" db="EMBL/GenBank/DDBJ databases">
        <title>Draft sequence of the Neodothiora populina.</title>
        <authorList>
            <person name="Drown D.D."/>
            <person name="Schuette U.S."/>
            <person name="Buechlein A.B."/>
            <person name="Rusch D.R."/>
            <person name="Winton L.W."/>
            <person name="Adams G.A."/>
        </authorList>
    </citation>
    <scope>NUCLEOTIDE SEQUENCE [LARGE SCALE GENOMIC DNA]</scope>
    <source>
        <strain evidence="2 3">CPC 39397</strain>
    </source>
</reference>
<dbReference type="Proteomes" id="UP001562354">
    <property type="component" value="Unassembled WGS sequence"/>
</dbReference>
<feature type="compositionally biased region" description="Polar residues" evidence="1">
    <location>
        <begin position="377"/>
        <end position="390"/>
    </location>
</feature>
<feature type="region of interest" description="Disordered" evidence="1">
    <location>
        <begin position="369"/>
        <end position="506"/>
    </location>
</feature>
<feature type="compositionally biased region" description="Basic and acidic residues" evidence="1">
    <location>
        <begin position="38"/>
        <end position="52"/>
    </location>
</feature>
<dbReference type="RefSeq" id="XP_069198964.1">
    <property type="nucleotide sequence ID" value="XM_069342464.1"/>
</dbReference>
<feature type="compositionally biased region" description="Polar residues" evidence="1">
    <location>
        <begin position="275"/>
        <end position="297"/>
    </location>
</feature>
<comment type="caution">
    <text evidence="2">The sequence shown here is derived from an EMBL/GenBank/DDBJ whole genome shotgun (WGS) entry which is preliminary data.</text>
</comment>
<dbReference type="GeneID" id="95976753"/>
<gene>
    <name evidence="2" type="ORF">AAFC00_003051</name>
</gene>
<name>A0ABR3P941_9PEZI</name>
<organism evidence="2 3">
    <name type="scientific">Neodothiora populina</name>
    <dbReference type="NCBI Taxonomy" id="2781224"/>
    <lineage>
        <taxon>Eukaryota</taxon>
        <taxon>Fungi</taxon>
        <taxon>Dikarya</taxon>
        <taxon>Ascomycota</taxon>
        <taxon>Pezizomycotina</taxon>
        <taxon>Dothideomycetes</taxon>
        <taxon>Dothideomycetidae</taxon>
        <taxon>Dothideales</taxon>
        <taxon>Dothioraceae</taxon>
        <taxon>Neodothiora</taxon>
    </lineage>
</organism>
<accession>A0ABR3P941</accession>